<proteinExistence type="predicted"/>
<evidence type="ECO:0000313" key="1">
    <source>
        <dbReference type="EMBL" id="CEG39158.1"/>
    </source>
</evidence>
<evidence type="ECO:0000313" key="2">
    <source>
        <dbReference type="Proteomes" id="UP000054928"/>
    </source>
</evidence>
<keyword evidence="2" id="KW-1185">Reference proteome</keyword>
<dbReference type="AlphaFoldDB" id="A0A0P1AF12"/>
<dbReference type="Proteomes" id="UP000054928">
    <property type="component" value="Unassembled WGS sequence"/>
</dbReference>
<name>A0A0P1AF12_PLAHL</name>
<dbReference type="RefSeq" id="XP_024575527.1">
    <property type="nucleotide sequence ID" value="XM_024724674.1"/>
</dbReference>
<dbReference type="GeneID" id="36404268"/>
<dbReference type="OrthoDB" id="58190at2759"/>
<organism evidence="1 2">
    <name type="scientific">Plasmopara halstedii</name>
    <name type="common">Downy mildew of sunflower</name>
    <dbReference type="NCBI Taxonomy" id="4781"/>
    <lineage>
        <taxon>Eukaryota</taxon>
        <taxon>Sar</taxon>
        <taxon>Stramenopiles</taxon>
        <taxon>Oomycota</taxon>
        <taxon>Peronosporomycetes</taxon>
        <taxon>Peronosporales</taxon>
        <taxon>Peronosporaceae</taxon>
        <taxon>Plasmopara</taxon>
    </lineage>
</organism>
<sequence length="293" mass="33482">MHVLICRLRAPVHVRRPSRLHLCLSSSLQSFSSSVKSKPSVLDGRDGVVQFANRAMERVSTHMERYREHRVFAPSNWMLHNYLLFTKLQLPTNTEIDAVEFLNGAQFACDLVVNTMYSSEFVNFATGTITESPAAEKLKLGLSENCYDAFLFAIKQTNNKGHRFKLNKLDINGIYLDDVNWVRISLARLKQEQALEAYNRAHVAQLEKQEESGSLKSQDKVVEKPIVDIKSEDHAVMIERLQLDVQLDAVEHLEVVTPEATDQTIEKKSSVVWRFESLVTQPEDLDWRIVSVI</sequence>
<accession>A0A0P1AF12</accession>
<dbReference type="OMA" id="CYDAFLF"/>
<reference evidence="2" key="1">
    <citation type="submission" date="2014-09" db="EMBL/GenBank/DDBJ databases">
        <authorList>
            <person name="Sharma Rahul"/>
            <person name="Thines Marco"/>
        </authorList>
    </citation>
    <scope>NUCLEOTIDE SEQUENCE [LARGE SCALE GENOMIC DNA]</scope>
</reference>
<protein>
    <submittedName>
        <fullName evidence="1">Uncharacterized protein</fullName>
    </submittedName>
</protein>
<dbReference type="EMBL" id="CCYD01000349">
    <property type="protein sequence ID" value="CEG39158.1"/>
    <property type="molecule type" value="Genomic_DNA"/>
</dbReference>